<keyword evidence="8" id="KW-0206">Cytoskeleton</keyword>
<keyword evidence="5" id="KW-0677">Repeat</keyword>
<dbReference type="InterPro" id="IPR000488">
    <property type="entry name" value="Death_dom"/>
</dbReference>
<feature type="repeat" description="ANK" evidence="9">
    <location>
        <begin position="996"/>
        <end position="1028"/>
    </location>
</feature>
<keyword evidence="4" id="KW-0597">Phosphoprotein</keyword>
<feature type="repeat" description="ANK" evidence="9">
    <location>
        <begin position="1029"/>
        <end position="1061"/>
    </location>
</feature>
<comment type="subcellular location">
    <subcellularLocation>
        <location evidence="1">Cytoplasm</location>
        <location evidence="1">Cytoskeleton</location>
    </subcellularLocation>
    <subcellularLocation>
        <location evidence="2">Membrane</location>
    </subcellularLocation>
</comment>
<dbReference type="CDD" id="cd08317">
    <property type="entry name" value="Death_ank"/>
    <property type="match status" value="1"/>
</dbReference>
<dbReference type="Pfam" id="PF00531">
    <property type="entry name" value="Death"/>
    <property type="match status" value="1"/>
</dbReference>
<evidence type="ECO:0000256" key="5">
    <source>
        <dbReference type="ARBA" id="ARBA00022737"/>
    </source>
</evidence>
<feature type="repeat" description="ANK" evidence="9">
    <location>
        <begin position="647"/>
        <end position="679"/>
    </location>
</feature>
<evidence type="ECO:0000256" key="1">
    <source>
        <dbReference type="ARBA" id="ARBA00004245"/>
    </source>
</evidence>
<dbReference type="Pfam" id="PF00791">
    <property type="entry name" value="ZU5"/>
    <property type="match status" value="1"/>
</dbReference>
<dbReference type="Pfam" id="PF13637">
    <property type="entry name" value="Ank_4"/>
    <property type="match status" value="2"/>
</dbReference>
<feature type="repeat" description="ANK" evidence="9">
    <location>
        <begin position="680"/>
        <end position="712"/>
    </location>
</feature>
<evidence type="ECO:0000256" key="3">
    <source>
        <dbReference type="ARBA" id="ARBA00022490"/>
    </source>
</evidence>
<feature type="repeat" description="ANK" evidence="9">
    <location>
        <begin position="897"/>
        <end position="929"/>
    </location>
</feature>
<evidence type="ECO:0000259" key="11">
    <source>
        <dbReference type="PROSITE" id="PS50017"/>
    </source>
</evidence>
<keyword evidence="7" id="KW-0472">Membrane</keyword>
<keyword evidence="6 9" id="KW-0040">ANK repeat</keyword>
<dbReference type="SMART" id="SM00218">
    <property type="entry name" value="ZU5"/>
    <property type="match status" value="1"/>
</dbReference>
<feature type="repeat" description="ANK" evidence="9">
    <location>
        <begin position="963"/>
        <end position="995"/>
    </location>
</feature>
<dbReference type="InterPro" id="IPR036770">
    <property type="entry name" value="Ankyrin_rpt-contain_sf"/>
</dbReference>
<dbReference type="Pfam" id="PF17809">
    <property type="entry name" value="UPA_2"/>
    <property type="match status" value="1"/>
</dbReference>
<feature type="region of interest" description="Disordered" evidence="10">
    <location>
        <begin position="2306"/>
        <end position="2335"/>
    </location>
</feature>
<evidence type="ECO:0000256" key="4">
    <source>
        <dbReference type="ARBA" id="ARBA00022553"/>
    </source>
</evidence>
<evidence type="ECO:0000256" key="10">
    <source>
        <dbReference type="SAM" id="MobiDB-lite"/>
    </source>
</evidence>
<dbReference type="InterPro" id="IPR000906">
    <property type="entry name" value="ZU5_dom"/>
</dbReference>
<organism evidence="13">
    <name type="scientific">Timema shepardi</name>
    <name type="common">Walking stick</name>
    <dbReference type="NCBI Taxonomy" id="629360"/>
    <lineage>
        <taxon>Eukaryota</taxon>
        <taxon>Metazoa</taxon>
        <taxon>Ecdysozoa</taxon>
        <taxon>Arthropoda</taxon>
        <taxon>Hexapoda</taxon>
        <taxon>Insecta</taxon>
        <taxon>Pterygota</taxon>
        <taxon>Neoptera</taxon>
        <taxon>Polyneoptera</taxon>
        <taxon>Phasmatodea</taxon>
        <taxon>Timematodea</taxon>
        <taxon>Timematoidea</taxon>
        <taxon>Timematidae</taxon>
        <taxon>Timema</taxon>
    </lineage>
</organism>
<feature type="repeat" description="ANK" evidence="9">
    <location>
        <begin position="779"/>
        <end position="811"/>
    </location>
</feature>
<evidence type="ECO:0008006" key="14">
    <source>
        <dbReference type="Google" id="ProtNLM"/>
    </source>
</evidence>
<dbReference type="SMART" id="SM00248">
    <property type="entry name" value="ANK"/>
    <property type="match status" value="25"/>
</dbReference>
<evidence type="ECO:0000256" key="2">
    <source>
        <dbReference type="ARBA" id="ARBA00004370"/>
    </source>
</evidence>
<feature type="repeat" description="ANK" evidence="9">
    <location>
        <begin position="713"/>
        <end position="745"/>
    </location>
</feature>
<dbReference type="GO" id="GO:0007165">
    <property type="term" value="P:signal transduction"/>
    <property type="evidence" value="ECO:0007669"/>
    <property type="project" value="InterPro"/>
</dbReference>
<dbReference type="PROSITE" id="PS50297">
    <property type="entry name" value="ANK_REP_REGION"/>
    <property type="match status" value="20"/>
</dbReference>
<dbReference type="PANTHER" id="PTHR24123">
    <property type="entry name" value="ANKYRIN REPEAT-CONTAINING"/>
    <property type="match status" value="1"/>
</dbReference>
<dbReference type="GO" id="GO:0016020">
    <property type="term" value="C:membrane"/>
    <property type="evidence" value="ECO:0007669"/>
    <property type="project" value="UniProtKB-SubCell"/>
</dbReference>
<feature type="repeat" description="ANK" evidence="9">
    <location>
        <begin position="457"/>
        <end position="489"/>
    </location>
</feature>
<feature type="repeat" description="ANK" evidence="9">
    <location>
        <begin position="930"/>
        <end position="962"/>
    </location>
</feature>
<dbReference type="InterPro" id="IPR011029">
    <property type="entry name" value="DEATH-like_dom_sf"/>
</dbReference>
<dbReference type="PROSITE" id="PS51145">
    <property type="entry name" value="ZU5"/>
    <property type="match status" value="2"/>
</dbReference>
<dbReference type="FunFam" id="2.60.220.30:FF:000002">
    <property type="entry name" value="Ankyrin-3 isoform 2"/>
    <property type="match status" value="1"/>
</dbReference>
<feature type="compositionally biased region" description="Polar residues" evidence="10">
    <location>
        <begin position="2311"/>
        <end position="2335"/>
    </location>
</feature>
<dbReference type="Gene3D" id="2.60.40.2660">
    <property type="match status" value="1"/>
</dbReference>
<dbReference type="PANTHER" id="PTHR24123:SF141">
    <property type="entry name" value="ANKYRIN 2, ISOFORM U"/>
    <property type="match status" value="1"/>
</dbReference>
<dbReference type="SMART" id="SM00005">
    <property type="entry name" value="DEATH"/>
    <property type="match status" value="1"/>
</dbReference>
<dbReference type="FunFam" id="2.60.220.30:FF:000001">
    <property type="entry name" value="Ankyrin-3 isoform 2"/>
    <property type="match status" value="1"/>
</dbReference>
<feature type="repeat" description="ANK" evidence="9">
    <location>
        <begin position="812"/>
        <end position="844"/>
    </location>
</feature>
<dbReference type="InterPro" id="IPR040745">
    <property type="entry name" value="Ankyrin_UPA"/>
</dbReference>
<dbReference type="SUPFAM" id="SSF47986">
    <property type="entry name" value="DEATH domain"/>
    <property type="match status" value="1"/>
</dbReference>
<keyword evidence="3" id="KW-0963">Cytoplasm</keyword>
<feature type="repeat" description="ANK" evidence="9">
    <location>
        <begin position="581"/>
        <end position="613"/>
    </location>
</feature>
<feature type="repeat" description="ANK" evidence="9">
    <location>
        <begin position="1161"/>
        <end position="1193"/>
    </location>
</feature>
<reference evidence="13" key="1">
    <citation type="submission" date="2020-11" db="EMBL/GenBank/DDBJ databases">
        <authorList>
            <person name="Tran Van P."/>
        </authorList>
    </citation>
    <scope>NUCLEOTIDE SEQUENCE</scope>
</reference>
<dbReference type="InterPro" id="IPR051165">
    <property type="entry name" value="Multifunctional_ANK_Repeat"/>
</dbReference>
<feature type="repeat" description="ANK" evidence="9">
    <location>
        <begin position="314"/>
        <end position="346"/>
    </location>
</feature>
<feature type="repeat" description="ANK" evidence="9">
    <location>
        <begin position="1128"/>
        <end position="1160"/>
    </location>
</feature>
<dbReference type="PRINTS" id="PR01415">
    <property type="entry name" value="ANKYRIN"/>
</dbReference>
<proteinExistence type="predicted"/>
<dbReference type="Gene3D" id="1.25.40.20">
    <property type="entry name" value="Ankyrin repeat-containing domain"/>
    <property type="match status" value="5"/>
</dbReference>
<dbReference type="Gene3D" id="1.10.533.10">
    <property type="entry name" value="Death Domain, Fas"/>
    <property type="match status" value="1"/>
</dbReference>
<feature type="domain" description="Death" evidence="11">
    <location>
        <begin position="1957"/>
        <end position="2035"/>
    </location>
</feature>
<feature type="repeat" description="ANK" evidence="9">
    <location>
        <begin position="746"/>
        <end position="778"/>
    </location>
</feature>
<dbReference type="InterPro" id="IPR002110">
    <property type="entry name" value="Ankyrin_rpt"/>
</dbReference>
<feature type="domain" description="ZU5" evidence="12">
    <location>
        <begin position="1624"/>
        <end position="1771"/>
    </location>
</feature>
<dbReference type="GO" id="GO:0005856">
    <property type="term" value="C:cytoskeleton"/>
    <property type="evidence" value="ECO:0007669"/>
    <property type="project" value="UniProtKB-SubCell"/>
</dbReference>
<accession>A0A7R9ASP1</accession>
<evidence type="ECO:0000256" key="8">
    <source>
        <dbReference type="ARBA" id="ARBA00023212"/>
    </source>
</evidence>
<dbReference type="Pfam" id="PF12796">
    <property type="entry name" value="Ank_2"/>
    <property type="match status" value="7"/>
</dbReference>
<feature type="repeat" description="ANK" evidence="9">
    <location>
        <begin position="1062"/>
        <end position="1094"/>
    </location>
</feature>
<dbReference type="FunFam" id="1.25.40.20:FF:000001">
    <property type="entry name" value="Ankyrin-2 isoform 2"/>
    <property type="match status" value="1"/>
</dbReference>
<name>A0A7R9ASP1_TIMSH</name>
<dbReference type="FunFam" id="1.25.40.20:FF:000003">
    <property type="entry name" value="Ankyrin, isoform B"/>
    <property type="match status" value="1"/>
</dbReference>
<dbReference type="SUPFAM" id="SSF48403">
    <property type="entry name" value="Ankyrin repeat"/>
    <property type="match status" value="4"/>
</dbReference>
<dbReference type="Pfam" id="PF00023">
    <property type="entry name" value="Ank"/>
    <property type="match status" value="3"/>
</dbReference>
<evidence type="ECO:0000256" key="7">
    <source>
        <dbReference type="ARBA" id="ARBA00023136"/>
    </source>
</evidence>
<feature type="repeat" description="ANK" evidence="9">
    <location>
        <begin position="519"/>
        <end position="542"/>
    </location>
</feature>
<dbReference type="PROSITE" id="PS50088">
    <property type="entry name" value="ANK_REPEAT"/>
    <property type="match status" value="21"/>
</dbReference>
<sequence length="2335" mass="255610">MPNAAGNIVRRLVGLPGDGRFMSLYSQSHTGLAEVVGGRGCYCSSGGPTFKCDPITVVRPFPSPLPSNWPDSVDVVAAHARRRVPRLEGAILTSKRVLDSVSTRHANYPHDTTGQQLVLMDTDKTLAPTSGANTSSPLLLVEPTPVPRSYQWSQHQFPAPTSGANTSSPLLLVEPTPWSQHQFPAPTSGANTSSPLLLVEPTPVPRSYQWSQHQFPAPTGGANTSSPLLLVEPTPVPRSYWWSQHQFPAPTSGANTSSPLLLVEQTPVPRSYRWSQHQFPAPTSGANTSSPLLLVEPTPAPWHDVLLQQCVHSDPSTAFLRAARAGQLDKVVQLLDTGVDINTANANGLNALHLAAKDGHLDIVTDLLKKGAAVDAATKKGNTALHIACLGLPTQEYILLLYSKNIACLDEDYLPRGTHCYYTTSPTDAVVHVAAGQEEVVKLLVKSGAGVNMQSQNGFTPLYMASQENHDNVVKFLLSKSANQTLATESHFYGEFPFLCLPLFTCVMHSLTQTIMFQDGFTPLAVAMQQGHDKVVAVLLENDTRGKVRLPALHIAAKKDDCKAAALLLQNDHNPDVTSKSGFTPLHIAAHYGNEAIATLLHEKGADINFSAKHNITPIHVACKWGKINMVSLLIDKGANIDSKTRDGLTPLHCAARSGHDQVVDMLLENKAPIRSKTKNGLAPLHMAAQGDHVDAARILLYHRAPVDEVTVDYLTALHVAAHCGHVRVAKLLLDRKADPNSRALNGFTPLHIACKKNRIKVVELLLKYGASIEATTESGLTPLHVASFMGCMNIVIYLLQHNANPDVPTVRGETPLHLAARANQTDIIRILLRNGAQVDAKAREEQTPLHVASRLGNVLCHCYNTMLCVITGGTDPTSCGFSFGQCVMSLLQHDVEEQTPLHVASRLGNVDIVMLLLQHGADTDATTKDLYTPLHIAAKEGQEEVASVLLDNGASLTATTKKGFTPLHLAAKYGNLKVAKLLLQKEAPVDAQGKNGVTPLHVASHYDHQNVALLLLDKGASPHATAKNGHTPLHIAARKNQMDIATTLLEYGAKANAESKAGFTPLHLSSQEGHTDMTSLLIEHQADPNHQSKNGLTPLHLCAQEDKVNVAGILVKNGANVDATTKAGYTPLHVAAHFGQLNMVRFLLQHGASVDSNTNVGYTPLHQAAQQGHTLIITLLLENKAKPDALTNNGQTALSIAQKLGYITVVETLKVVTEMTITTTTTTTLEEKYKVVAPESMQETFMSDSEDEGGKLVALFAGKHIPPNFTLTLFARRGGSDTITLVAIGNVVIGRQGLSPFIYLLNLPAPPHTAGGDEMLDMAMNVYGKPTHAQHVYLPYYQGQMQYTREDPMLSDQQQYRYMTVDDMKSLGDDSMQIDVTSDERGLETNRHSMAPSTGTGDIVLHPHYIKDNYTHLSTVNHLPDNVDINRSPINVGNSLHRLDDSLASLGFVSHGTGMWRESFLVSFLVDARGGAMRGCRHSGVRVIVPPRKAAMPMRVTCRYLRREKLANPPPLMEGEALASRILELGPIGAKFLGPVIIEVPHFASLRGKEREIVVLRSDNGDSWREHTLDASEEAVQDVLNDSFEGDEMSQLEDLHTSRITRVLTTDFPHYFAVISRTRQEVHAIGPEGGMVSSSVVPQVQAVFPPSALTKKIRVGIQALPIHAELAAKLLGNRVAVSPIVTVEPRRRKFHKPITLTIPLPQAANKGMINQYSGDAPTLRLLCSITGGTTRAQWEDVTGSTPLTFVKDCVTFTTTVSARFWLMDCRNIGEATKMATELYREATHPPFMAKFVVFAKRIDLLEARLRVFCMTDDKEDKTLEHQEHFTEVAKSRDVEVLEGKTQFIEFAGNLIPVMKSGDQLQLGFRAFKENRLPFTVRVKDQDEDTVGRILFMREQKVAKGEATQTPICTLNIVLPDNIVPEGRPSEPDLLELERNYSFLRDGIAHPDTIHRADIRLSDISNLLGPDWVPLAYELGLNTSDINLIKSEYPGNVNQQGMVMLRLWLQSSGNKATGNTLEKSLRKIDREDIVNQCIFNIELVTDDMERAVAKVHLDQSGFDNLREELGPSRDATLRRNTTLNDTYDEPDLMKESESVEDLICPLKKSSIIVAGEKRDKYAGEEKDLGDVMEDRVGHKAHERFQDGHLPGEESEASNPVKQEILQGISQTLERLDLTTPRVVSATVSRTEFIPSVVSTTPPPSPEELRYQLGGATYPEGAVRLAESDNWHTDDLDITSTPVKLSSTPVQVIGGLDVLGWSYCCNMTNQERQAPRSLRNNKDIIILPAEKGSATVVMDRQDHITEAERQLSDTQTYTPLNQDPTDNYKSSSVINH</sequence>
<feature type="repeat" description="ANK" evidence="9">
    <location>
        <begin position="1095"/>
        <end position="1127"/>
    </location>
</feature>
<feature type="domain" description="ZU5" evidence="12">
    <location>
        <begin position="1465"/>
        <end position="1622"/>
    </location>
</feature>
<feature type="repeat" description="ANK" evidence="9">
    <location>
        <begin position="347"/>
        <end position="379"/>
    </location>
</feature>
<evidence type="ECO:0000256" key="6">
    <source>
        <dbReference type="ARBA" id="ARBA00023043"/>
    </source>
</evidence>
<evidence type="ECO:0000313" key="13">
    <source>
        <dbReference type="EMBL" id="CAD7259872.1"/>
    </source>
</evidence>
<dbReference type="PROSITE" id="PS50017">
    <property type="entry name" value="DEATH_DOMAIN"/>
    <property type="match status" value="1"/>
</dbReference>
<protein>
    <recommendedName>
        <fullName evidence="14">Ankyrin</fullName>
    </recommendedName>
</protein>
<dbReference type="Gene3D" id="2.60.220.30">
    <property type="match status" value="2"/>
</dbReference>
<evidence type="ECO:0000259" key="12">
    <source>
        <dbReference type="PROSITE" id="PS51145"/>
    </source>
</evidence>
<evidence type="ECO:0000256" key="9">
    <source>
        <dbReference type="PROSITE-ProRule" id="PRU00023"/>
    </source>
</evidence>
<feature type="repeat" description="ANK" evidence="9">
    <location>
        <begin position="614"/>
        <end position="646"/>
    </location>
</feature>
<dbReference type="EMBL" id="OC001419">
    <property type="protein sequence ID" value="CAD7259872.1"/>
    <property type="molecule type" value="Genomic_DNA"/>
</dbReference>
<gene>
    <name evidence="13" type="ORF">TSIB3V08_LOCUS4068</name>
</gene>